<sequence length="445" mass="49625">MREIIHIQAGQCGNQIGNRFWETIVEEHDIDLKGQCTATNPILKERLDVYFTEAAENRYVPRAILMDLEPGVTDTVKSGHLGHLFRPDNYIHGEGGAGNNWAKGHYTEGAELIDTVMDAVRREAERSDCLQGFQITQSLGGGTGSGMGTLLVTKIREEFPDRMLSTFSVTPSAKTSDTVVEAYNATLSIHQLIENCDMVFCLDNEALHDICKNTLKLSQPSFRDMNSLVANVMSGVTCSLRFPGQLNSDLRKLAVNLVPFPRLHFFTVGCAPLSNAQDRQYNNVTVNQLTAQMFDKKNMLAACDPTMGKYLAASAIFRGKISTKEVDDEMIKIQNKNSDKFVEWIPNNIKSSVCDIAPPGIPAAGTFVGNTTAVQQVFRRISGQFTSMFRRKAFLHWYTAEGMDEMEFTEAESNMNDLISEYQQYEVATVDQDESFQSAADEEEQ</sequence>
<reference evidence="16 17" key="1">
    <citation type="submission" date="2024-03" db="EMBL/GenBank/DDBJ databases">
        <title>The Acrasis kona genome and developmental transcriptomes reveal deep origins of eukaryotic multicellular pathways.</title>
        <authorList>
            <person name="Sheikh S."/>
            <person name="Fu C.-J."/>
            <person name="Brown M.W."/>
            <person name="Baldauf S.L."/>
        </authorList>
    </citation>
    <scope>NUCLEOTIDE SEQUENCE [LARGE SCALE GENOMIC DNA]</scope>
    <source>
        <strain evidence="16 17">ATCC MYA-3509</strain>
    </source>
</reference>
<keyword evidence="5" id="KW-0963">Cytoplasm</keyword>
<dbReference type="FunFam" id="3.30.1330.20:FF:000009">
    <property type="entry name" value="Tubulin beta chain"/>
    <property type="match status" value="1"/>
</dbReference>
<comment type="function">
    <text evidence="12 13">Tubulin is the major constituent of microtubules, a cylinder consisting of laterally associated linear protofilaments composed of alpha- and beta-tubulin heterodimers. Microtubules grow by the addition of GTP-tubulin dimers to the microtubule end, where a stabilizing cap forms. Below the cap, tubulin dimers are in GDP-bound state, owing to GTPase activity of alpha-tubulin.</text>
</comment>
<evidence type="ECO:0000256" key="1">
    <source>
        <dbReference type="ARBA" id="ARBA00001946"/>
    </source>
</evidence>
<dbReference type="SUPFAM" id="SSF52490">
    <property type="entry name" value="Tubulin nucleotide-binding domain-like"/>
    <property type="match status" value="1"/>
</dbReference>
<evidence type="ECO:0000259" key="15">
    <source>
        <dbReference type="SMART" id="SM00865"/>
    </source>
</evidence>
<dbReference type="InterPro" id="IPR013838">
    <property type="entry name" value="Beta-tubulin_BS"/>
</dbReference>
<dbReference type="GO" id="GO:0005525">
    <property type="term" value="F:GTP binding"/>
    <property type="evidence" value="ECO:0007669"/>
    <property type="project" value="UniProtKB-UniRule"/>
</dbReference>
<evidence type="ECO:0000313" key="17">
    <source>
        <dbReference type="Proteomes" id="UP001431209"/>
    </source>
</evidence>
<dbReference type="CDD" id="cd02187">
    <property type="entry name" value="beta_tubulin"/>
    <property type="match status" value="1"/>
</dbReference>
<comment type="cofactor">
    <cofactor evidence="1">
        <name>Mg(2+)</name>
        <dbReference type="ChEBI" id="CHEBI:18420"/>
    </cofactor>
</comment>
<evidence type="ECO:0000256" key="3">
    <source>
        <dbReference type="ARBA" id="ARBA00009636"/>
    </source>
</evidence>
<feature type="domain" description="Tubulin/FtsZ GTPase" evidence="14">
    <location>
        <begin position="47"/>
        <end position="244"/>
    </location>
</feature>
<evidence type="ECO:0000256" key="4">
    <source>
        <dbReference type="ARBA" id="ARBA00011747"/>
    </source>
</evidence>
<dbReference type="PROSITE" id="PS00227">
    <property type="entry name" value="TUBULIN"/>
    <property type="match status" value="1"/>
</dbReference>
<dbReference type="PRINTS" id="PR01163">
    <property type="entry name" value="BETATUBULIN"/>
</dbReference>
<dbReference type="GO" id="GO:0003924">
    <property type="term" value="F:GTPase activity"/>
    <property type="evidence" value="ECO:0007669"/>
    <property type="project" value="InterPro"/>
</dbReference>
<dbReference type="InterPro" id="IPR008280">
    <property type="entry name" value="Tub_FtsZ_C"/>
</dbReference>
<dbReference type="InterPro" id="IPR037103">
    <property type="entry name" value="Tubulin/FtsZ-like_C"/>
</dbReference>
<evidence type="ECO:0000256" key="5">
    <source>
        <dbReference type="ARBA" id="ARBA00022490"/>
    </source>
</evidence>
<keyword evidence="10 13" id="KW-0342">GTP-binding</keyword>
<feature type="domain" description="Tubulin/FtsZ 2-layer sandwich" evidence="15">
    <location>
        <begin position="246"/>
        <end position="383"/>
    </location>
</feature>
<evidence type="ECO:0000256" key="7">
    <source>
        <dbReference type="ARBA" id="ARBA00022723"/>
    </source>
</evidence>
<comment type="subcellular location">
    <subcellularLocation>
        <location evidence="2">Cytoplasm</location>
        <location evidence="2">Cytoskeleton</location>
    </subcellularLocation>
</comment>
<keyword evidence="11" id="KW-0206">Cytoskeleton</keyword>
<evidence type="ECO:0000256" key="13">
    <source>
        <dbReference type="RuleBase" id="RU000352"/>
    </source>
</evidence>
<evidence type="ECO:0000313" key="16">
    <source>
        <dbReference type="EMBL" id="KAL0486446.1"/>
    </source>
</evidence>
<dbReference type="GO" id="GO:0007017">
    <property type="term" value="P:microtubule-based process"/>
    <property type="evidence" value="ECO:0007669"/>
    <property type="project" value="InterPro"/>
</dbReference>
<dbReference type="PROSITE" id="PS00228">
    <property type="entry name" value="TUBULIN_B_AUTOREG"/>
    <property type="match status" value="1"/>
</dbReference>
<evidence type="ECO:0000256" key="12">
    <source>
        <dbReference type="ARBA" id="ARBA00034296"/>
    </source>
</evidence>
<keyword evidence="7" id="KW-0479">Metal-binding</keyword>
<dbReference type="Gene3D" id="3.30.1330.20">
    <property type="entry name" value="Tubulin/FtsZ, C-terminal domain"/>
    <property type="match status" value="1"/>
</dbReference>
<dbReference type="InterPro" id="IPR017975">
    <property type="entry name" value="Tubulin_CS"/>
</dbReference>
<keyword evidence="9" id="KW-0460">Magnesium</keyword>
<keyword evidence="8 13" id="KW-0547">Nucleotide-binding</keyword>
<dbReference type="InterPro" id="IPR002453">
    <property type="entry name" value="Beta_tubulin"/>
</dbReference>
<dbReference type="FunFam" id="1.10.287.600:FF:000006">
    <property type="entry name" value="Tubulin beta chain"/>
    <property type="match status" value="1"/>
</dbReference>
<dbReference type="InterPro" id="IPR018316">
    <property type="entry name" value="Tubulin/FtsZ_2-layer-sand-dom"/>
</dbReference>
<dbReference type="InterPro" id="IPR036525">
    <property type="entry name" value="Tubulin/FtsZ_GTPase_sf"/>
</dbReference>
<dbReference type="GO" id="GO:0005874">
    <property type="term" value="C:microtubule"/>
    <property type="evidence" value="ECO:0007669"/>
    <property type="project" value="UniProtKB-KW"/>
</dbReference>
<dbReference type="InterPro" id="IPR000217">
    <property type="entry name" value="Tubulin"/>
</dbReference>
<comment type="similarity">
    <text evidence="3 13">Belongs to the tubulin family.</text>
</comment>
<evidence type="ECO:0000256" key="6">
    <source>
        <dbReference type="ARBA" id="ARBA00022701"/>
    </source>
</evidence>
<evidence type="ECO:0000259" key="14">
    <source>
        <dbReference type="SMART" id="SM00864"/>
    </source>
</evidence>
<evidence type="ECO:0000256" key="8">
    <source>
        <dbReference type="ARBA" id="ARBA00022741"/>
    </source>
</evidence>
<comment type="subunit">
    <text evidence="4 13">Dimer of alpha and beta chains. A typical microtubule is a hollow water-filled tube with an outer diameter of 25 nm and an inner diameter of 15 nM. Alpha-beta heterodimers associate head-to-tail to form protofilaments running lengthwise along the microtubule wall with the beta-tubulin subunit facing the microtubule plus end conferring a structural polarity. Microtubules usually have 13 protofilaments but different protofilament numbers can be found in some organisms and specialized cells.</text>
</comment>
<gene>
    <name evidence="16" type="ORF">AKO1_011976</name>
</gene>
<organism evidence="16 17">
    <name type="scientific">Acrasis kona</name>
    <dbReference type="NCBI Taxonomy" id="1008807"/>
    <lineage>
        <taxon>Eukaryota</taxon>
        <taxon>Discoba</taxon>
        <taxon>Heterolobosea</taxon>
        <taxon>Tetramitia</taxon>
        <taxon>Eutetramitia</taxon>
        <taxon>Acrasidae</taxon>
        <taxon>Acrasis</taxon>
    </lineage>
</organism>
<accession>A0AAW2Z9D5</accession>
<dbReference type="FunFam" id="3.40.50.1440:FF:000006">
    <property type="entry name" value="Tubulin beta chain"/>
    <property type="match status" value="1"/>
</dbReference>
<dbReference type="EMBL" id="JAOPGA020001235">
    <property type="protein sequence ID" value="KAL0486446.1"/>
    <property type="molecule type" value="Genomic_DNA"/>
</dbReference>
<dbReference type="AlphaFoldDB" id="A0AAW2Z9D5"/>
<evidence type="ECO:0000256" key="11">
    <source>
        <dbReference type="ARBA" id="ARBA00023212"/>
    </source>
</evidence>
<dbReference type="SMART" id="SM00865">
    <property type="entry name" value="Tubulin_C"/>
    <property type="match status" value="1"/>
</dbReference>
<evidence type="ECO:0000256" key="10">
    <source>
        <dbReference type="ARBA" id="ARBA00023134"/>
    </source>
</evidence>
<evidence type="ECO:0000256" key="9">
    <source>
        <dbReference type="ARBA" id="ARBA00022842"/>
    </source>
</evidence>
<dbReference type="GO" id="GO:0005200">
    <property type="term" value="F:structural constituent of cytoskeleton"/>
    <property type="evidence" value="ECO:0007669"/>
    <property type="project" value="InterPro"/>
</dbReference>
<dbReference type="PANTHER" id="PTHR11588">
    <property type="entry name" value="TUBULIN"/>
    <property type="match status" value="1"/>
</dbReference>
<dbReference type="GO" id="GO:0046872">
    <property type="term" value="F:metal ion binding"/>
    <property type="evidence" value="ECO:0007669"/>
    <property type="project" value="UniProtKB-KW"/>
</dbReference>
<dbReference type="Pfam" id="PF00091">
    <property type="entry name" value="Tubulin"/>
    <property type="match status" value="1"/>
</dbReference>
<protein>
    <recommendedName>
        <fullName evidence="13">Tubulin beta chain</fullName>
    </recommendedName>
</protein>
<dbReference type="InterPro" id="IPR003008">
    <property type="entry name" value="Tubulin_FtsZ_GTPase"/>
</dbReference>
<keyword evidence="17" id="KW-1185">Reference proteome</keyword>
<dbReference type="Pfam" id="PF03953">
    <property type="entry name" value="Tubulin_C"/>
    <property type="match status" value="1"/>
</dbReference>
<dbReference type="Gene3D" id="1.10.287.600">
    <property type="entry name" value="Helix hairpin bin"/>
    <property type="match status" value="1"/>
</dbReference>
<dbReference type="Proteomes" id="UP001431209">
    <property type="component" value="Unassembled WGS sequence"/>
</dbReference>
<name>A0AAW2Z9D5_9EUKA</name>
<evidence type="ECO:0000256" key="2">
    <source>
        <dbReference type="ARBA" id="ARBA00004245"/>
    </source>
</evidence>
<dbReference type="SUPFAM" id="SSF55307">
    <property type="entry name" value="Tubulin C-terminal domain-like"/>
    <property type="match status" value="1"/>
</dbReference>
<keyword evidence="6 13" id="KW-0493">Microtubule</keyword>
<dbReference type="Gene3D" id="3.40.50.1440">
    <property type="entry name" value="Tubulin/FtsZ, GTPase domain"/>
    <property type="match status" value="1"/>
</dbReference>
<dbReference type="SMART" id="SM00864">
    <property type="entry name" value="Tubulin"/>
    <property type="match status" value="1"/>
</dbReference>
<dbReference type="InterPro" id="IPR023123">
    <property type="entry name" value="Tubulin_C"/>
</dbReference>
<dbReference type="PRINTS" id="PR01161">
    <property type="entry name" value="TUBULIN"/>
</dbReference>
<proteinExistence type="inferred from homology"/>
<comment type="caution">
    <text evidence="16">The sequence shown here is derived from an EMBL/GenBank/DDBJ whole genome shotgun (WGS) entry which is preliminary data.</text>
</comment>